<protein>
    <submittedName>
        <fullName evidence="4">Cytochrome P450</fullName>
    </submittedName>
</protein>
<keyword evidence="5" id="KW-1185">Reference proteome</keyword>
<evidence type="ECO:0000256" key="3">
    <source>
        <dbReference type="SAM" id="MobiDB-lite"/>
    </source>
</evidence>
<dbReference type="AlphaFoldDB" id="A0A919N0E9"/>
<name>A0A919N0E9_9ACTN</name>
<evidence type="ECO:0000256" key="2">
    <source>
        <dbReference type="RuleBase" id="RU000461"/>
    </source>
</evidence>
<evidence type="ECO:0000313" key="5">
    <source>
        <dbReference type="Proteomes" id="UP000636960"/>
    </source>
</evidence>
<feature type="region of interest" description="Disordered" evidence="3">
    <location>
        <begin position="85"/>
        <end position="104"/>
    </location>
</feature>
<evidence type="ECO:0000313" key="4">
    <source>
        <dbReference type="EMBL" id="GIE99530.1"/>
    </source>
</evidence>
<dbReference type="PROSITE" id="PS00086">
    <property type="entry name" value="CYTOCHROME_P450"/>
    <property type="match status" value="1"/>
</dbReference>
<keyword evidence="2" id="KW-0349">Heme</keyword>
<dbReference type="PANTHER" id="PTHR46696">
    <property type="entry name" value="P450, PUTATIVE (EUROFUNG)-RELATED"/>
    <property type="match status" value="1"/>
</dbReference>
<keyword evidence="2" id="KW-0560">Oxidoreductase</keyword>
<keyword evidence="2" id="KW-0503">Monooxygenase</keyword>
<comment type="caution">
    <text evidence="4">The sequence shown here is derived from an EMBL/GenBank/DDBJ whole genome shotgun (WGS) entry which is preliminary data.</text>
</comment>
<dbReference type="Pfam" id="PF00067">
    <property type="entry name" value="p450"/>
    <property type="match status" value="1"/>
</dbReference>
<dbReference type="Proteomes" id="UP000636960">
    <property type="component" value="Unassembled WGS sequence"/>
</dbReference>
<accession>A0A919N0E9</accession>
<keyword evidence="2" id="KW-0408">Iron</keyword>
<dbReference type="EMBL" id="BOMV01000073">
    <property type="protein sequence ID" value="GIE99530.1"/>
    <property type="molecule type" value="Genomic_DNA"/>
</dbReference>
<dbReference type="InterPro" id="IPR036396">
    <property type="entry name" value="Cyt_P450_sf"/>
</dbReference>
<comment type="similarity">
    <text evidence="1 2">Belongs to the cytochrome P450 family.</text>
</comment>
<dbReference type="InterPro" id="IPR017972">
    <property type="entry name" value="Cyt_P450_CS"/>
</dbReference>
<dbReference type="GO" id="GO:0008395">
    <property type="term" value="F:steroid hydroxylase activity"/>
    <property type="evidence" value="ECO:0007669"/>
    <property type="project" value="TreeGrafter"/>
</dbReference>
<dbReference type="GO" id="GO:0006707">
    <property type="term" value="P:cholesterol catabolic process"/>
    <property type="evidence" value="ECO:0007669"/>
    <property type="project" value="TreeGrafter"/>
</dbReference>
<keyword evidence="2" id="KW-0479">Metal-binding</keyword>
<dbReference type="Gene3D" id="1.10.630.10">
    <property type="entry name" value="Cytochrome P450"/>
    <property type="match status" value="1"/>
</dbReference>
<dbReference type="GO" id="GO:0036199">
    <property type="term" value="F:cholest-4-en-3-one 26-monooxygenase activity"/>
    <property type="evidence" value="ECO:0007669"/>
    <property type="project" value="TreeGrafter"/>
</dbReference>
<evidence type="ECO:0000256" key="1">
    <source>
        <dbReference type="ARBA" id="ARBA00010617"/>
    </source>
</evidence>
<sequence length="422" mass="46721">MRHIPRSDPDSVDLDAADLADPATFRDGDPHAIWWAMRERDPVHWHPPTPDRIGFWSVTRYPDVEAVLRDHRAFTSEGGTLLTLLGQPDPASRQQLSATDPPRHTRMRAPLQRLLTGRDTQQHAGLIRERVIRMLAPAAGGEPFDFAAAVHSLPVVTFGTLMGLPEDDWSWLAHTAEMAVAPDDPVYRLPEGRVETARRAHRELFAYFQDAATRRARAPGDDLLSLLLTMEVDGEPLDRGAVLANCYLLLIGSTVTVPEVPKAALAELIRNGGYADWADRPELLHSGVEEALRWASPANHVLRYATRDGVVGDRRIAAGEAVVVWYGSANRDAAVFPDPFRFDVRRQPNRHLTFGSGPHYCVGFAVARLTLHILFEELFRRFAGFELAGETAHVTSNFIAGITRMPVVARPRTLAGTAAGSW</sequence>
<dbReference type="GO" id="GO:0020037">
    <property type="term" value="F:heme binding"/>
    <property type="evidence" value="ECO:0007669"/>
    <property type="project" value="InterPro"/>
</dbReference>
<organism evidence="4 5">
    <name type="scientific">Paractinoplanes rishiriensis</name>
    <dbReference type="NCBI Taxonomy" id="1050105"/>
    <lineage>
        <taxon>Bacteria</taxon>
        <taxon>Bacillati</taxon>
        <taxon>Actinomycetota</taxon>
        <taxon>Actinomycetes</taxon>
        <taxon>Micromonosporales</taxon>
        <taxon>Micromonosporaceae</taxon>
        <taxon>Paractinoplanes</taxon>
    </lineage>
</organism>
<dbReference type="InterPro" id="IPR001128">
    <property type="entry name" value="Cyt_P450"/>
</dbReference>
<dbReference type="GO" id="GO:0005506">
    <property type="term" value="F:iron ion binding"/>
    <property type="evidence" value="ECO:0007669"/>
    <property type="project" value="InterPro"/>
</dbReference>
<dbReference type="RefSeq" id="WP_203786516.1">
    <property type="nucleotide sequence ID" value="NZ_BOMV01000073.1"/>
</dbReference>
<proteinExistence type="inferred from homology"/>
<dbReference type="SUPFAM" id="SSF48264">
    <property type="entry name" value="Cytochrome P450"/>
    <property type="match status" value="1"/>
</dbReference>
<dbReference type="PANTHER" id="PTHR46696:SF4">
    <property type="entry name" value="BIOTIN BIOSYNTHESIS CYTOCHROME P450"/>
    <property type="match status" value="1"/>
</dbReference>
<reference evidence="4" key="1">
    <citation type="submission" date="2021-01" db="EMBL/GenBank/DDBJ databases">
        <title>Whole genome shotgun sequence of Actinoplanes rishiriensis NBRC 108556.</title>
        <authorList>
            <person name="Komaki H."/>
            <person name="Tamura T."/>
        </authorList>
    </citation>
    <scope>NUCLEOTIDE SEQUENCE</scope>
    <source>
        <strain evidence="4">NBRC 108556</strain>
    </source>
</reference>
<gene>
    <name evidence="4" type="ORF">Ari01nite_69950</name>
</gene>